<organism evidence="1 2">
    <name type="scientific">Morus notabilis</name>
    <dbReference type="NCBI Taxonomy" id="981085"/>
    <lineage>
        <taxon>Eukaryota</taxon>
        <taxon>Viridiplantae</taxon>
        <taxon>Streptophyta</taxon>
        <taxon>Embryophyta</taxon>
        <taxon>Tracheophyta</taxon>
        <taxon>Spermatophyta</taxon>
        <taxon>Magnoliopsida</taxon>
        <taxon>eudicotyledons</taxon>
        <taxon>Gunneridae</taxon>
        <taxon>Pentapetalae</taxon>
        <taxon>rosids</taxon>
        <taxon>fabids</taxon>
        <taxon>Rosales</taxon>
        <taxon>Moraceae</taxon>
        <taxon>Moreae</taxon>
        <taxon>Morus</taxon>
    </lineage>
</organism>
<dbReference type="Proteomes" id="UP000030645">
    <property type="component" value="Unassembled WGS sequence"/>
</dbReference>
<sequence length="75" mass="8680">MADHDLQRRLILAKIRPCVVRRSLATRIANRDLQRQPILAKIHRVLCNILWSSQFTDLVCDDILSEFGLQQRPGS</sequence>
<proteinExistence type="predicted"/>
<gene>
    <name evidence="1" type="ORF">L484_007034</name>
</gene>
<evidence type="ECO:0000313" key="2">
    <source>
        <dbReference type="Proteomes" id="UP000030645"/>
    </source>
</evidence>
<accession>W9SCG5</accession>
<dbReference type="EMBL" id="KE345297">
    <property type="protein sequence ID" value="EXB99126.1"/>
    <property type="molecule type" value="Genomic_DNA"/>
</dbReference>
<evidence type="ECO:0000313" key="1">
    <source>
        <dbReference type="EMBL" id="EXB99126.1"/>
    </source>
</evidence>
<name>W9SCG5_9ROSA</name>
<reference evidence="2" key="1">
    <citation type="submission" date="2013-01" db="EMBL/GenBank/DDBJ databases">
        <title>Draft Genome Sequence of a Mulberry Tree, Morus notabilis C.K. Schneid.</title>
        <authorList>
            <person name="He N."/>
            <person name="Zhao S."/>
        </authorList>
    </citation>
    <scope>NUCLEOTIDE SEQUENCE</scope>
</reference>
<protein>
    <submittedName>
        <fullName evidence="1">Uncharacterized protein</fullName>
    </submittedName>
</protein>
<keyword evidence="2" id="KW-1185">Reference proteome</keyword>
<dbReference type="AlphaFoldDB" id="W9SCG5"/>